<feature type="region of interest" description="Disordered" evidence="11">
    <location>
        <begin position="1068"/>
        <end position="1090"/>
    </location>
</feature>
<protein>
    <recommendedName>
        <fullName evidence="2">non-specific serine/threonine protein kinase</fullName>
        <ecNumber evidence="2">2.7.11.1</ecNumber>
    </recommendedName>
</protein>
<sequence length="1230" mass="137806">MANRGGSQTQFRRAPLGDATDRILNTSPQKPRKHSRPLNPEPNPLRAHPTSLASAKAPLRKGTASSSSNLTSNLKGIATSSNANPRLSSNLHAATPGVKETYGDQRSSLISTSSGASGGNRKTHIGPWQLGKTLGKGSAARVRLARHHTTQDIVAVKILAKNPNQMTAAGSMAELDKWDRTRDEFHSQRHMPLSIEREVAVLKLIDHPHIVKLHDIWENRAEIYLVLEYMDCGDMFSYISTYGPLPEFEMVGYFRQILSALEYVHSFNICHRDLKPENILMKSNGVVKIADFGMAAIQQSPTHALRTSCGSPHYAAPEVISRNRYQGNKVDIWSLGCLLYATLSHRLPFDDPDGNVPRLLAKAAKGVYSMPDFLTREAQDLIARMLVVDPVKRISIRKIWQHPLIRKYDDLDSLNDGGRILNSRASDKSRPVPPEELDLQILRQLKSMWHTFSEKQIAMQLSNTIPNDQKLFYWLLLSYREKKLENYDTDLTYSASDYHHLRPANWKKKFTTAEFPSRYGRVPSRFTVISTVPTDGSIEGADNATDGGRTIRSYDPYKSSRIIENVYASHAKIVIHRNGSTANNSSRSSTSHRGQSGSFRSTSTRSRQTRSGRRINAPAALRASRQSLSSIQSVESIPYTRPASRRKRGVDFSHVRMQPGDCEVARAPASTARDGVTHNYGYTTPVGSVRDTKLSRSSNERNRADTQPTATMSRTNHDCPPWNEEVRQFSHSIAKDCDDAFNDSLLSPEPCPGNTSSRISVLADATLLSSRSATPTSAPNGNNNTRSGAHPWDRRPLPPTPSTAVSAMDELAMERKKITETSENFDTCKDINRGTSLQSGVALVRRPMVEDEPSRRTTSAPIYSQYSTQWGKNKIPLPSINEMSKEGTHANPRDKSRVVSAPAWYRKPEIDDHTGFEFLSRQDNTIRLVTSPSVKPYVEVKPPEPLNTRKHISRDATADFRSTQELNLRQRYMNDELTSFPEDVQEDPPEDLTNSTITKKKSSWFMRGSKDREAILSTKGKPSSSRTDDPTSTTTDSAVGPDIPPTKKKSFNIAFWRNSNHESQIEMSLAGPETDDTPSPKPAAHEATTRNIEPQQSWLARLFRVKPATKYLCFSISRRRARQEIVILLKDWRKYGIRDVEVDKGRNIVFARVGKENYLNLKEVAFAAEIMTVIEHGKRSQLCIARITQERGAASSFHKVVDTMNSVFGERGLLTVEKRKIKMMIKTLNS</sequence>
<feature type="region of interest" description="Disordered" evidence="11">
    <location>
        <begin position="675"/>
        <end position="721"/>
    </location>
</feature>
<evidence type="ECO:0000256" key="1">
    <source>
        <dbReference type="ARBA" id="ARBA00010791"/>
    </source>
</evidence>
<gene>
    <name evidence="13" type="ORF">E0Z10_g3870</name>
</gene>
<evidence type="ECO:0000256" key="5">
    <source>
        <dbReference type="ARBA" id="ARBA00022679"/>
    </source>
</evidence>
<dbReference type="EC" id="2.7.11.1" evidence="2"/>
<feature type="compositionally biased region" description="Polar residues" evidence="11">
    <location>
        <begin position="1"/>
        <end position="11"/>
    </location>
</feature>
<feature type="region of interest" description="Disordered" evidence="11">
    <location>
        <begin position="770"/>
        <end position="802"/>
    </location>
</feature>
<comment type="catalytic activity">
    <reaction evidence="9">
        <text>L-threonyl-[protein] + ATP = O-phospho-L-threonyl-[protein] + ADP + H(+)</text>
        <dbReference type="Rhea" id="RHEA:46608"/>
        <dbReference type="Rhea" id="RHEA-COMP:11060"/>
        <dbReference type="Rhea" id="RHEA-COMP:11605"/>
        <dbReference type="ChEBI" id="CHEBI:15378"/>
        <dbReference type="ChEBI" id="CHEBI:30013"/>
        <dbReference type="ChEBI" id="CHEBI:30616"/>
        <dbReference type="ChEBI" id="CHEBI:61977"/>
        <dbReference type="ChEBI" id="CHEBI:456216"/>
        <dbReference type="EC" id="2.7.11.1"/>
    </reaction>
</comment>
<feature type="compositionally biased region" description="Low complexity" evidence="11">
    <location>
        <begin position="1022"/>
        <end position="1037"/>
    </location>
</feature>
<dbReference type="PROSITE" id="PS00108">
    <property type="entry name" value="PROTEIN_KINASE_ST"/>
    <property type="match status" value="1"/>
</dbReference>
<accession>A0A4Z0YKR8</accession>
<keyword evidence="14" id="KW-1185">Reference proteome</keyword>
<dbReference type="STRING" id="37992.A0A4Z0YKR8"/>
<dbReference type="InterPro" id="IPR043024">
    <property type="entry name" value="KA1_sf_fungal"/>
</dbReference>
<evidence type="ECO:0000256" key="10">
    <source>
        <dbReference type="ARBA" id="ARBA00048679"/>
    </source>
</evidence>
<evidence type="ECO:0000256" key="7">
    <source>
        <dbReference type="ARBA" id="ARBA00022777"/>
    </source>
</evidence>
<dbReference type="GO" id="GO:0004674">
    <property type="term" value="F:protein serine/threonine kinase activity"/>
    <property type="evidence" value="ECO:0007669"/>
    <property type="project" value="UniProtKB-KW"/>
</dbReference>
<evidence type="ECO:0000256" key="6">
    <source>
        <dbReference type="ARBA" id="ARBA00022741"/>
    </source>
</evidence>
<dbReference type="GO" id="GO:0005524">
    <property type="term" value="F:ATP binding"/>
    <property type="evidence" value="ECO:0007669"/>
    <property type="project" value="UniProtKB-KW"/>
</dbReference>
<evidence type="ECO:0000259" key="12">
    <source>
        <dbReference type="PROSITE" id="PS50011"/>
    </source>
</evidence>
<dbReference type="GO" id="GO:0035556">
    <property type="term" value="P:intracellular signal transduction"/>
    <property type="evidence" value="ECO:0007669"/>
    <property type="project" value="TreeGrafter"/>
</dbReference>
<dbReference type="InterPro" id="IPR000719">
    <property type="entry name" value="Prot_kinase_dom"/>
</dbReference>
<evidence type="ECO:0000256" key="9">
    <source>
        <dbReference type="ARBA" id="ARBA00047899"/>
    </source>
</evidence>
<dbReference type="InterPro" id="IPR011009">
    <property type="entry name" value="Kinase-like_dom_sf"/>
</dbReference>
<name>A0A4Z0YKR8_9PEZI</name>
<dbReference type="FunFam" id="1.10.510.10:FF:000571">
    <property type="entry name" value="Maternal embryonic leucine zipper kinase"/>
    <property type="match status" value="1"/>
</dbReference>
<dbReference type="Gene3D" id="3.30.310.220">
    <property type="entry name" value="Fungal kinase associated-1 domain"/>
    <property type="match status" value="1"/>
</dbReference>
<comment type="catalytic activity">
    <reaction evidence="10">
        <text>L-seryl-[protein] + ATP = O-phospho-L-seryl-[protein] + ADP + H(+)</text>
        <dbReference type="Rhea" id="RHEA:17989"/>
        <dbReference type="Rhea" id="RHEA-COMP:9863"/>
        <dbReference type="Rhea" id="RHEA-COMP:11604"/>
        <dbReference type="ChEBI" id="CHEBI:15378"/>
        <dbReference type="ChEBI" id="CHEBI:29999"/>
        <dbReference type="ChEBI" id="CHEBI:30616"/>
        <dbReference type="ChEBI" id="CHEBI:83421"/>
        <dbReference type="ChEBI" id="CHEBI:456216"/>
        <dbReference type="EC" id="2.7.11.1"/>
    </reaction>
</comment>
<feature type="region of interest" description="Disordered" evidence="11">
    <location>
        <begin position="1"/>
        <end position="132"/>
    </location>
</feature>
<feature type="compositionally biased region" description="Polar residues" evidence="11">
    <location>
        <begin position="78"/>
        <end position="92"/>
    </location>
</feature>
<keyword evidence="4" id="KW-0597">Phosphoprotein</keyword>
<dbReference type="SMART" id="SM00220">
    <property type="entry name" value="S_TKc"/>
    <property type="match status" value="1"/>
</dbReference>
<keyword evidence="8" id="KW-0067">ATP-binding</keyword>
<keyword evidence="3" id="KW-0723">Serine/threonine-protein kinase</keyword>
<feature type="compositionally biased region" description="Polar residues" evidence="11">
    <location>
        <begin position="770"/>
        <end position="787"/>
    </location>
</feature>
<reference evidence="13 14" key="1">
    <citation type="submission" date="2019-03" db="EMBL/GenBank/DDBJ databases">
        <title>Draft genome sequence of Xylaria hypoxylon DSM 108379, a ubiquitous saprotrophic-parasitic fungi on hardwood.</title>
        <authorList>
            <person name="Buettner E."/>
            <person name="Leonhardt S."/>
            <person name="Gebauer A.M."/>
            <person name="Liers C."/>
            <person name="Hofrichter M."/>
            <person name="Kellner H."/>
        </authorList>
    </citation>
    <scope>NUCLEOTIDE SEQUENCE [LARGE SCALE GENOMIC DNA]</scope>
    <source>
        <strain evidence="13 14">DSM 108379</strain>
    </source>
</reference>
<keyword evidence="6" id="KW-0547">Nucleotide-binding</keyword>
<dbReference type="Pfam" id="PF16797">
    <property type="entry name" value="Fungal_KA1"/>
    <property type="match status" value="1"/>
</dbReference>
<feature type="region of interest" description="Disordered" evidence="11">
    <location>
        <begin position="979"/>
        <end position="1044"/>
    </location>
</feature>
<dbReference type="AlphaFoldDB" id="A0A4Z0YKR8"/>
<keyword evidence="5" id="KW-0808">Transferase</keyword>
<feature type="compositionally biased region" description="Low complexity" evidence="11">
    <location>
        <begin position="617"/>
        <end position="633"/>
    </location>
</feature>
<feature type="region of interest" description="Disordered" evidence="11">
    <location>
        <begin position="578"/>
        <end position="633"/>
    </location>
</feature>
<evidence type="ECO:0000256" key="8">
    <source>
        <dbReference type="ARBA" id="ARBA00022840"/>
    </source>
</evidence>
<dbReference type="InterPro" id="IPR031850">
    <property type="entry name" value="Fungal_KA1_dom"/>
</dbReference>
<dbReference type="Pfam" id="PF00069">
    <property type="entry name" value="Pkinase"/>
    <property type="match status" value="1"/>
</dbReference>
<dbReference type="PANTHER" id="PTHR24346:SF110">
    <property type="entry name" value="NON-SPECIFIC SERINE_THREONINE PROTEIN KINASE"/>
    <property type="match status" value="1"/>
</dbReference>
<comment type="similarity">
    <text evidence="1">Belongs to the protein kinase superfamily. CAMK Ser/Thr protein kinase family. NIM1 subfamily.</text>
</comment>
<dbReference type="Proteomes" id="UP000297716">
    <property type="component" value="Unassembled WGS sequence"/>
</dbReference>
<dbReference type="PROSITE" id="PS50011">
    <property type="entry name" value="PROTEIN_KINASE_DOM"/>
    <property type="match status" value="1"/>
</dbReference>
<evidence type="ECO:0000256" key="3">
    <source>
        <dbReference type="ARBA" id="ARBA00022527"/>
    </source>
</evidence>
<keyword evidence="7" id="KW-0418">Kinase</keyword>
<dbReference type="GO" id="GO:0005938">
    <property type="term" value="C:cell cortex"/>
    <property type="evidence" value="ECO:0007669"/>
    <property type="project" value="UniProtKB-ARBA"/>
</dbReference>
<dbReference type="EMBL" id="SKBN01000057">
    <property type="protein sequence ID" value="TGJ84899.1"/>
    <property type="molecule type" value="Genomic_DNA"/>
</dbReference>
<dbReference type="OrthoDB" id="504170at2759"/>
<dbReference type="SUPFAM" id="SSF56112">
    <property type="entry name" value="Protein kinase-like (PK-like)"/>
    <property type="match status" value="1"/>
</dbReference>
<evidence type="ECO:0000256" key="4">
    <source>
        <dbReference type="ARBA" id="ARBA00022553"/>
    </source>
</evidence>
<dbReference type="InterPro" id="IPR008271">
    <property type="entry name" value="Ser/Thr_kinase_AS"/>
</dbReference>
<proteinExistence type="inferred from homology"/>
<feature type="domain" description="Protein kinase" evidence="12">
    <location>
        <begin position="128"/>
        <end position="405"/>
    </location>
</feature>
<feature type="compositionally biased region" description="Low complexity" evidence="11">
    <location>
        <begin position="61"/>
        <end position="76"/>
    </location>
</feature>
<organism evidence="13 14">
    <name type="scientific">Xylaria hypoxylon</name>
    <dbReference type="NCBI Taxonomy" id="37992"/>
    <lineage>
        <taxon>Eukaryota</taxon>
        <taxon>Fungi</taxon>
        <taxon>Dikarya</taxon>
        <taxon>Ascomycota</taxon>
        <taxon>Pezizomycotina</taxon>
        <taxon>Sordariomycetes</taxon>
        <taxon>Xylariomycetidae</taxon>
        <taxon>Xylariales</taxon>
        <taxon>Xylariaceae</taxon>
        <taxon>Xylaria</taxon>
    </lineage>
</organism>
<dbReference type="Gene3D" id="1.10.510.10">
    <property type="entry name" value="Transferase(Phosphotransferase) domain 1"/>
    <property type="match status" value="1"/>
</dbReference>
<feature type="compositionally biased region" description="Basic and acidic residues" evidence="11">
    <location>
        <begin position="690"/>
        <end position="704"/>
    </location>
</feature>
<evidence type="ECO:0000256" key="2">
    <source>
        <dbReference type="ARBA" id="ARBA00012513"/>
    </source>
</evidence>
<evidence type="ECO:0000313" key="14">
    <source>
        <dbReference type="Proteomes" id="UP000297716"/>
    </source>
</evidence>
<feature type="compositionally biased region" description="Low complexity" evidence="11">
    <location>
        <begin position="578"/>
        <end position="606"/>
    </location>
</feature>
<feature type="compositionally biased region" description="Polar residues" evidence="11">
    <location>
        <begin position="705"/>
        <end position="714"/>
    </location>
</feature>
<dbReference type="PANTHER" id="PTHR24346">
    <property type="entry name" value="MAP/MICROTUBULE AFFINITY-REGULATING KINASE"/>
    <property type="match status" value="1"/>
</dbReference>
<evidence type="ECO:0000313" key="13">
    <source>
        <dbReference type="EMBL" id="TGJ84899.1"/>
    </source>
</evidence>
<evidence type="ECO:0000256" key="11">
    <source>
        <dbReference type="SAM" id="MobiDB-lite"/>
    </source>
</evidence>
<comment type="caution">
    <text evidence="13">The sequence shown here is derived from an EMBL/GenBank/DDBJ whole genome shotgun (WGS) entry which is preliminary data.</text>
</comment>